<dbReference type="Proteomes" id="UP000826550">
    <property type="component" value="Chromosome"/>
</dbReference>
<keyword evidence="1" id="KW-0472">Membrane</keyword>
<sequence>MLRKIKILLYTIITIVTAIFFAGFMREYDNNSIPNNSTIINIYASKPINKRIKDTKKWNKKHNKKAFFAILKKFTRNENVSLVKMRINNFNGHRTKIVYDFDGNSNDFSLYQNESIKKLTDKELMLEDMYGLYSTNAKGKSLKHLVSWLRKNQFLIQVEDTSLTPKTLLMIFLENVSQFDLIVGMGIIGVLFIVMVLEKLYRFKAYAVMKINGLSNWQMFKHDLKNESALLEASFGIIILMTIIWSLKTFTASGWRFFLPYLSVLLLILFASFFLLNSISYVVLALMNPYLAIKGEESAHSFLLIGYVLKIAILALMIVNVATLLNHHELYDRDQNIVKKWHRQKNSYLLGLGWNVNDHNEDQKVAKKAHQLVVQASDVIVAQNSQQFQPGIRTTNPQNSGNVIIANHNFIKNSELKPKLSKIDKHQIMLLVPKNRLDQVRTAKKQLRSFINTQNTLPNYYSKVLHPQIQVIPIESGQKIFNYTVVYDILSSISTDPLIAVTNDKQLSDDFYLATISQGTIQFLHLKELKKLVKQLGLNPYVVSITSRQTLLWDYNIRANKQILMLTITTVLTLLQLIFIILFVSSTFLQNNRRKIAVYQVFGKSNAKLVGTFLTGNLILDILIITVTLAGLNRLNLLSYGLGYLLLEAIIIWLTYYQAQRDLLTSLNHGN</sequence>
<feature type="transmembrane region" description="Helical" evidence="1">
    <location>
        <begin position="609"/>
        <end position="631"/>
    </location>
</feature>
<evidence type="ECO:0000256" key="1">
    <source>
        <dbReference type="SAM" id="Phobius"/>
    </source>
</evidence>
<gene>
    <name evidence="2" type="ORF">GYM71_06770</name>
</gene>
<proteinExistence type="predicted"/>
<dbReference type="EMBL" id="CP048268">
    <property type="protein sequence ID" value="QYN53142.1"/>
    <property type="molecule type" value="Genomic_DNA"/>
</dbReference>
<feature type="transmembrane region" description="Helical" evidence="1">
    <location>
        <begin position="637"/>
        <end position="657"/>
    </location>
</feature>
<accession>A0ABX8W8S9</accession>
<organism evidence="2 3">
    <name type="scientific">Lactobacillus panisapium</name>
    <dbReference type="NCBI Taxonomy" id="2012495"/>
    <lineage>
        <taxon>Bacteria</taxon>
        <taxon>Bacillati</taxon>
        <taxon>Bacillota</taxon>
        <taxon>Bacilli</taxon>
        <taxon>Lactobacillales</taxon>
        <taxon>Lactobacillaceae</taxon>
        <taxon>Lactobacillus</taxon>
    </lineage>
</organism>
<evidence type="ECO:0000313" key="3">
    <source>
        <dbReference type="Proteomes" id="UP000826550"/>
    </source>
</evidence>
<feature type="transmembrane region" description="Helical" evidence="1">
    <location>
        <begin position="563"/>
        <end position="589"/>
    </location>
</feature>
<feature type="transmembrane region" description="Helical" evidence="1">
    <location>
        <begin position="259"/>
        <end position="287"/>
    </location>
</feature>
<feature type="transmembrane region" description="Helical" evidence="1">
    <location>
        <begin position="299"/>
        <end position="325"/>
    </location>
</feature>
<evidence type="ECO:0008006" key="4">
    <source>
        <dbReference type="Google" id="ProtNLM"/>
    </source>
</evidence>
<keyword evidence="1" id="KW-0812">Transmembrane</keyword>
<feature type="transmembrane region" description="Helical" evidence="1">
    <location>
        <begin position="229"/>
        <end position="247"/>
    </location>
</feature>
<feature type="transmembrane region" description="Helical" evidence="1">
    <location>
        <begin position="7"/>
        <end position="25"/>
    </location>
</feature>
<keyword evidence="1" id="KW-1133">Transmembrane helix</keyword>
<dbReference type="RefSeq" id="WP_220219925.1">
    <property type="nucleotide sequence ID" value="NZ_CP048268.1"/>
</dbReference>
<name>A0ABX8W8S9_9LACO</name>
<keyword evidence="3" id="KW-1185">Reference proteome</keyword>
<protein>
    <recommendedName>
        <fullName evidence="4">Bacteriocin-associated integral membrane protein</fullName>
    </recommendedName>
</protein>
<feature type="transmembrane region" description="Helical" evidence="1">
    <location>
        <begin position="181"/>
        <end position="201"/>
    </location>
</feature>
<reference evidence="2 3" key="1">
    <citation type="submission" date="2020-01" db="EMBL/GenBank/DDBJ databases">
        <title>Vast differences in strain-level diversity in the gut microbiota of two closely related honey bee species.</title>
        <authorList>
            <person name="Ellegaard K.M."/>
            <person name="Suenami S."/>
            <person name="Miyazaki R."/>
            <person name="Engel P."/>
        </authorList>
    </citation>
    <scope>NUCLEOTIDE SEQUENCE [LARGE SCALE GENOMIC DNA]</scope>
    <source>
        <strain evidence="2 3">ESL0416</strain>
    </source>
</reference>
<evidence type="ECO:0000313" key="2">
    <source>
        <dbReference type="EMBL" id="QYN53142.1"/>
    </source>
</evidence>